<evidence type="ECO:0000313" key="3">
    <source>
        <dbReference type="Proteomes" id="UP000565724"/>
    </source>
</evidence>
<reference evidence="2 3" key="1">
    <citation type="submission" date="2020-05" db="EMBL/GenBank/DDBJ databases">
        <title>Genome Sequencing of Type Strains.</title>
        <authorList>
            <person name="Lemaire J.F."/>
            <person name="Inderbitzin P."/>
            <person name="Gregorio O.A."/>
            <person name="Collins S.B."/>
            <person name="Wespe N."/>
            <person name="Knight-Connoni V."/>
        </authorList>
    </citation>
    <scope>NUCLEOTIDE SEQUENCE [LARGE SCALE GENOMIC DNA]</scope>
    <source>
        <strain evidence="2 3">ATCC 25174</strain>
    </source>
</reference>
<keyword evidence="1" id="KW-0732">Signal</keyword>
<protein>
    <recommendedName>
        <fullName evidence="4">Lipoprotein</fullName>
    </recommendedName>
</protein>
<name>A0A7Y5ZZV0_9CELL</name>
<keyword evidence="3" id="KW-1185">Reference proteome</keyword>
<gene>
    <name evidence="2" type="ORF">HP550_07975</name>
</gene>
<feature type="chain" id="PRO_5030514447" description="Lipoprotein" evidence="1">
    <location>
        <begin position="28"/>
        <end position="191"/>
    </location>
</feature>
<dbReference type="RefSeq" id="WP_175347057.1">
    <property type="nucleotide sequence ID" value="NZ_JABMCI010000060.1"/>
</dbReference>
<comment type="caution">
    <text evidence="2">The sequence shown here is derived from an EMBL/GenBank/DDBJ whole genome shotgun (WGS) entry which is preliminary data.</text>
</comment>
<proteinExistence type="predicted"/>
<dbReference type="EMBL" id="JABMCI010000060">
    <property type="protein sequence ID" value="NUU17186.1"/>
    <property type="molecule type" value="Genomic_DNA"/>
</dbReference>
<accession>A0A7Y5ZZV0</accession>
<dbReference type="Proteomes" id="UP000565724">
    <property type="component" value="Unassembled WGS sequence"/>
</dbReference>
<dbReference type="AlphaFoldDB" id="A0A7Y5ZZV0"/>
<evidence type="ECO:0000256" key="1">
    <source>
        <dbReference type="SAM" id="SignalP"/>
    </source>
</evidence>
<feature type="signal peptide" evidence="1">
    <location>
        <begin position="1"/>
        <end position="27"/>
    </location>
</feature>
<sequence length="191" mass="19548">MFSTRWGALVAAAAALGLSACSADAPAAAPSIDPSWQPVAVGPATLHVPEQWEQAAGADLYPGSDTDETVALTAPENDERVRAGVLVTVQTAPTRDATAEAAALVLGEKATTGADEVETGEGELAGASSVATVTFVSDVRRSDGTTAELRSRWLVADLESGEQIVVKAIGPRDTFDDTPLDAILSSVEITS</sequence>
<dbReference type="PROSITE" id="PS51257">
    <property type="entry name" value="PROKAR_LIPOPROTEIN"/>
    <property type="match status" value="1"/>
</dbReference>
<organism evidence="2 3">
    <name type="scientific">Cellulomonas humilata</name>
    <dbReference type="NCBI Taxonomy" id="144055"/>
    <lineage>
        <taxon>Bacteria</taxon>
        <taxon>Bacillati</taxon>
        <taxon>Actinomycetota</taxon>
        <taxon>Actinomycetes</taxon>
        <taxon>Micrococcales</taxon>
        <taxon>Cellulomonadaceae</taxon>
        <taxon>Cellulomonas</taxon>
    </lineage>
</organism>
<evidence type="ECO:0008006" key="4">
    <source>
        <dbReference type="Google" id="ProtNLM"/>
    </source>
</evidence>
<evidence type="ECO:0000313" key="2">
    <source>
        <dbReference type="EMBL" id="NUU17186.1"/>
    </source>
</evidence>